<dbReference type="Proteomes" id="UP000639403">
    <property type="component" value="Unassembled WGS sequence"/>
</dbReference>
<gene>
    <name evidence="1" type="ORF">IEO21_08862</name>
</gene>
<evidence type="ECO:0000313" key="2">
    <source>
        <dbReference type="Proteomes" id="UP000639403"/>
    </source>
</evidence>
<name>A0A8H7NVF2_9APHY</name>
<comment type="caution">
    <text evidence="1">The sequence shown here is derived from an EMBL/GenBank/DDBJ whole genome shotgun (WGS) entry which is preliminary data.</text>
</comment>
<sequence>MESVFSWVWILEGLTEPDERTK</sequence>
<organism evidence="1 2">
    <name type="scientific">Rhodonia placenta</name>
    <dbReference type="NCBI Taxonomy" id="104341"/>
    <lineage>
        <taxon>Eukaryota</taxon>
        <taxon>Fungi</taxon>
        <taxon>Dikarya</taxon>
        <taxon>Basidiomycota</taxon>
        <taxon>Agaricomycotina</taxon>
        <taxon>Agaricomycetes</taxon>
        <taxon>Polyporales</taxon>
        <taxon>Adustoporiaceae</taxon>
        <taxon>Rhodonia</taxon>
    </lineage>
</organism>
<dbReference type="AlphaFoldDB" id="A0A8H7NVF2"/>
<reference evidence="1" key="2">
    <citation type="journal article" name="Front. Microbiol.">
        <title>Degradative Capacity of Two Strains of Rhodonia placenta: From Phenotype to Genotype.</title>
        <authorList>
            <person name="Kolle M."/>
            <person name="Horta M.A.C."/>
            <person name="Nowrousian M."/>
            <person name="Ohm R.A."/>
            <person name="Benz J.P."/>
            <person name="Pilgard A."/>
        </authorList>
    </citation>
    <scope>NUCLEOTIDE SEQUENCE</scope>
    <source>
        <strain evidence="1">FPRL280</strain>
    </source>
</reference>
<dbReference type="EMBL" id="JADOXO010000354">
    <property type="protein sequence ID" value="KAF9805973.1"/>
    <property type="molecule type" value="Genomic_DNA"/>
</dbReference>
<evidence type="ECO:0000313" key="1">
    <source>
        <dbReference type="EMBL" id="KAF9805973.1"/>
    </source>
</evidence>
<reference evidence="1" key="1">
    <citation type="submission" date="2020-11" db="EMBL/GenBank/DDBJ databases">
        <authorList>
            <person name="Koelle M."/>
            <person name="Horta M.A.C."/>
            <person name="Nowrousian M."/>
            <person name="Ohm R.A."/>
            <person name="Benz P."/>
            <person name="Pilgard A."/>
        </authorList>
    </citation>
    <scope>NUCLEOTIDE SEQUENCE</scope>
    <source>
        <strain evidence="1">FPRL280</strain>
    </source>
</reference>
<proteinExistence type="predicted"/>
<accession>A0A8H7NVF2</accession>
<protein>
    <submittedName>
        <fullName evidence="1">Uncharacterized protein</fullName>
    </submittedName>
</protein>